<reference evidence="1" key="1">
    <citation type="submission" date="2014-09" db="EMBL/GenBank/DDBJ databases">
        <authorList>
            <person name="Magalhaes I.L.F."/>
            <person name="Oliveira U."/>
            <person name="Santos F.R."/>
            <person name="Vidigal T.H.D.A."/>
            <person name="Brescovit A.D."/>
            <person name="Santos A.J."/>
        </authorList>
    </citation>
    <scope>NUCLEOTIDE SEQUENCE</scope>
    <source>
        <tissue evidence="1">Shoot tissue taken approximately 20 cm above the soil surface</tissue>
    </source>
</reference>
<name>A0A0A8Z7X7_ARUDO</name>
<reference evidence="1" key="2">
    <citation type="journal article" date="2015" name="Data Brief">
        <title>Shoot transcriptome of the giant reed, Arundo donax.</title>
        <authorList>
            <person name="Barrero R.A."/>
            <person name="Guerrero F.D."/>
            <person name="Moolhuijzen P."/>
            <person name="Goolsby J.A."/>
            <person name="Tidwell J."/>
            <person name="Bellgard S.E."/>
            <person name="Bellgard M.I."/>
        </authorList>
    </citation>
    <scope>NUCLEOTIDE SEQUENCE</scope>
    <source>
        <tissue evidence="1">Shoot tissue taken approximately 20 cm above the soil surface</tissue>
    </source>
</reference>
<evidence type="ECO:0000313" key="1">
    <source>
        <dbReference type="EMBL" id="JAD33773.1"/>
    </source>
</evidence>
<organism evidence="1">
    <name type="scientific">Arundo donax</name>
    <name type="common">Giant reed</name>
    <name type="synonym">Donax arundinaceus</name>
    <dbReference type="NCBI Taxonomy" id="35708"/>
    <lineage>
        <taxon>Eukaryota</taxon>
        <taxon>Viridiplantae</taxon>
        <taxon>Streptophyta</taxon>
        <taxon>Embryophyta</taxon>
        <taxon>Tracheophyta</taxon>
        <taxon>Spermatophyta</taxon>
        <taxon>Magnoliopsida</taxon>
        <taxon>Liliopsida</taxon>
        <taxon>Poales</taxon>
        <taxon>Poaceae</taxon>
        <taxon>PACMAD clade</taxon>
        <taxon>Arundinoideae</taxon>
        <taxon>Arundineae</taxon>
        <taxon>Arundo</taxon>
    </lineage>
</organism>
<accession>A0A0A8Z7X7</accession>
<protein>
    <submittedName>
        <fullName evidence="1">Uncharacterized protein</fullName>
    </submittedName>
</protein>
<sequence length="51" mass="5951">MVQLIFLTTRCAKGNHHVRKCRTTEKAWPANCSMVQAPSGEKRPEQMYPYR</sequence>
<dbReference type="AlphaFoldDB" id="A0A0A8Z7X7"/>
<dbReference type="EMBL" id="GBRH01264122">
    <property type="protein sequence ID" value="JAD33773.1"/>
    <property type="molecule type" value="Transcribed_RNA"/>
</dbReference>
<proteinExistence type="predicted"/>